<dbReference type="InterPro" id="IPR001827">
    <property type="entry name" value="Homeobox_Antennapedia_CS"/>
</dbReference>
<feature type="compositionally biased region" description="Low complexity" evidence="6">
    <location>
        <begin position="179"/>
        <end position="188"/>
    </location>
</feature>
<reference evidence="7" key="1">
    <citation type="journal article" date="2023" name="G3 (Bethesda)">
        <title>A reference genome for the long-term kleptoplast-retaining sea slug Elysia crispata morphotype clarki.</title>
        <authorList>
            <person name="Eastman K.E."/>
            <person name="Pendleton A.L."/>
            <person name="Shaikh M.A."/>
            <person name="Suttiyut T."/>
            <person name="Ogas R."/>
            <person name="Tomko P."/>
            <person name="Gavelis G."/>
            <person name="Widhalm J.R."/>
            <person name="Wisecaver J.H."/>
        </authorList>
    </citation>
    <scope>NUCLEOTIDE SEQUENCE</scope>
    <source>
        <strain evidence="7">ECLA1</strain>
    </source>
</reference>
<dbReference type="AlphaFoldDB" id="A0AAE0YD52"/>
<comment type="subcellular location">
    <subcellularLocation>
        <location evidence="1">Nucleus</location>
    </subcellularLocation>
</comment>
<feature type="compositionally biased region" description="Low complexity" evidence="6">
    <location>
        <begin position="297"/>
        <end position="316"/>
    </location>
</feature>
<keyword evidence="2" id="KW-0217">Developmental protein</keyword>
<evidence type="ECO:0000256" key="2">
    <source>
        <dbReference type="ARBA" id="ARBA00022473"/>
    </source>
</evidence>
<comment type="caution">
    <text evidence="7">The sequence shown here is derived from an EMBL/GenBank/DDBJ whole genome shotgun (WGS) entry which is preliminary data.</text>
</comment>
<dbReference type="GO" id="GO:0005634">
    <property type="term" value="C:nucleus"/>
    <property type="evidence" value="ECO:0007669"/>
    <property type="project" value="UniProtKB-SubCell"/>
</dbReference>
<proteinExistence type="predicted"/>
<feature type="region of interest" description="Disordered" evidence="6">
    <location>
        <begin position="272"/>
        <end position="348"/>
    </location>
</feature>
<feature type="compositionally biased region" description="Basic residues" evidence="6">
    <location>
        <begin position="60"/>
        <end position="77"/>
    </location>
</feature>
<dbReference type="GO" id="GO:0003700">
    <property type="term" value="F:DNA-binding transcription factor activity"/>
    <property type="evidence" value="ECO:0007669"/>
    <property type="project" value="InterPro"/>
</dbReference>
<keyword evidence="3" id="KW-0238">DNA-binding</keyword>
<name>A0AAE0YD52_9GAST</name>
<dbReference type="Proteomes" id="UP001283361">
    <property type="component" value="Unassembled WGS sequence"/>
</dbReference>
<keyword evidence="5" id="KW-0539">Nucleus</keyword>
<keyword evidence="8" id="KW-1185">Reference proteome</keyword>
<dbReference type="PROSITE" id="PS00032">
    <property type="entry name" value="ANTENNAPEDIA"/>
    <property type="match status" value="1"/>
</dbReference>
<sequence>MSSYFVNSLSACYGPGSVGLDPCSDGISAYDAGGSHYLSHHHLNQQHAHHQQAHPLQQHPQHHHQQHQQQHHHHHQQHSPSNIYSPPSMYGDARYYSQHHNNHHHQHHTHLHSHHPLHNGSSSNSSNHRLTPEARYGDPSTAAAVDYYSTLPRLSHLPPRSPTPPLVHTGNLGTPSSPPLSSSSSSPPAKGILAHQPNHRKLTAGGDIVNNNNNNNNTPPSSTLENLSPNSRGATSIPNSNISTSKTGTRNGNSCSNDSSNSFYSNNFLDADSKAGCESPPLGQRQKPPQTAHLQNTPQASSPPSSPPSATTATSQKPHQQGRQADIKSSGSPGSQGDQSSGPFPAPQIYPWMRRMQYSAGMPRYNIA</sequence>
<feature type="compositionally biased region" description="Basic residues" evidence="6">
    <location>
        <begin position="100"/>
        <end position="117"/>
    </location>
</feature>
<feature type="compositionally biased region" description="Low complexity" evidence="6">
    <location>
        <begin position="329"/>
        <end position="343"/>
    </location>
</feature>
<accession>A0AAE0YD52</accession>
<evidence type="ECO:0000313" key="7">
    <source>
        <dbReference type="EMBL" id="KAK3740480.1"/>
    </source>
</evidence>
<evidence type="ECO:0000256" key="3">
    <source>
        <dbReference type="ARBA" id="ARBA00023125"/>
    </source>
</evidence>
<evidence type="ECO:0000256" key="6">
    <source>
        <dbReference type="SAM" id="MobiDB-lite"/>
    </source>
</evidence>
<evidence type="ECO:0000256" key="1">
    <source>
        <dbReference type="ARBA" id="ARBA00004123"/>
    </source>
</evidence>
<feature type="compositionally biased region" description="Polar residues" evidence="6">
    <location>
        <begin position="287"/>
        <end position="296"/>
    </location>
</feature>
<evidence type="ECO:0000256" key="4">
    <source>
        <dbReference type="ARBA" id="ARBA00023155"/>
    </source>
</evidence>
<feature type="compositionally biased region" description="Polar residues" evidence="6">
    <location>
        <begin position="218"/>
        <end position="250"/>
    </location>
</feature>
<keyword evidence="4" id="KW-0371">Homeobox</keyword>
<feature type="compositionally biased region" description="Low complexity" evidence="6">
    <location>
        <begin position="118"/>
        <end position="128"/>
    </location>
</feature>
<organism evidence="7 8">
    <name type="scientific">Elysia crispata</name>
    <name type="common">lettuce slug</name>
    <dbReference type="NCBI Taxonomy" id="231223"/>
    <lineage>
        <taxon>Eukaryota</taxon>
        <taxon>Metazoa</taxon>
        <taxon>Spiralia</taxon>
        <taxon>Lophotrochozoa</taxon>
        <taxon>Mollusca</taxon>
        <taxon>Gastropoda</taxon>
        <taxon>Heterobranchia</taxon>
        <taxon>Euthyneura</taxon>
        <taxon>Panpulmonata</taxon>
        <taxon>Sacoglossa</taxon>
        <taxon>Placobranchoidea</taxon>
        <taxon>Plakobranchidae</taxon>
        <taxon>Elysia</taxon>
    </lineage>
</organism>
<feature type="region of interest" description="Disordered" evidence="6">
    <location>
        <begin position="44"/>
        <end position="137"/>
    </location>
</feature>
<evidence type="ECO:0000313" key="8">
    <source>
        <dbReference type="Proteomes" id="UP001283361"/>
    </source>
</evidence>
<feature type="region of interest" description="Disordered" evidence="6">
    <location>
        <begin position="154"/>
        <end position="258"/>
    </location>
</feature>
<evidence type="ECO:0000256" key="5">
    <source>
        <dbReference type="ARBA" id="ARBA00023242"/>
    </source>
</evidence>
<gene>
    <name evidence="7" type="ORF">RRG08_000467</name>
</gene>
<protein>
    <submittedName>
        <fullName evidence="7">Uncharacterized protein</fullName>
    </submittedName>
</protein>
<dbReference type="EMBL" id="JAWDGP010006468">
    <property type="protein sequence ID" value="KAK3740480.1"/>
    <property type="molecule type" value="Genomic_DNA"/>
</dbReference>
<dbReference type="GO" id="GO:0003677">
    <property type="term" value="F:DNA binding"/>
    <property type="evidence" value="ECO:0007669"/>
    <property type="project" value="UniProtKB-KW"/>
</dbReference>